<dbReference type="CDD" id="cd00801">
    <property type="entry name" value="INT_P4_C"/>
    <property type="match status" value="1"/>
</dbReference>
<comment type="similarity">
    <text evidence="1">Belongs to the 'phage' integrase family.</text>
</comment>
<evidence type="ECO:0000313" key="6">
    <source>
        <dbReference type="EMBL" id="KKO45781.1"/>
    </source>
</evidence>
<organism evidence="6 7">
    <name type="scientific">Arsukibacterium ikkense</name>
    <dbReference type="NCBI Taxonomy" id="336831"/>
    <lineage>
        <taxon>Bacteria</taxon>
        <taxon>Pseudomonadati</taxon>
        <taxon>Pseudomonadota</taxon>
        <taxon>Gammaproteobacteria</taxon>
        <taxon>Chromatiales</taxon>
        <taxon>Chromatiaceae</taxon>
        <taxon>Arsukibacterium</taxon>
    </lineage>
</organism>
<proteinExistence type="inferred from homology"/>
<dbReference type="Pfam" id="PF22022">
    <property type="entry name" value="Phage_int_M"/>
    <property type="match status" value="1"/>
</dbReference>
<sequence length="402" mass="46278">MITGNKISKEKTVDSTRKIIGKATDLKIKSLKPQSKPYKNAIDRNLSLIVYPTGVKAFRMRLYKSKGESTKTLGRYPELKLKKAIELANKQRHLQTYPSYQRSDGYSDKTFGECTALWLQTLDVTPKHLKNQSSKIETYLSKEFSNMKLTDISPRMVLNAMIRIQTTGKIELALRCLNIMKQVFGYASLDNKISHIDFSALRKYLKKPKVKNFAAVTTKPKLRQLIHKIRECQSSEVVKLALECGMHWFVRPGELVKLRWSDINHEQNFIAFTPLKNGDPNVIPMSVQTHALLKKLEPLVAGSEFLFQSPVKPINTPIDSGTCTSVLRDFEDVDHVMHGFRATARTMLEEIHRERYQLIEKQLSHKVRDANGRAYNRTEFLEDRTLMMQKWSDFLTELEQAA</sequence>
<keyword evidence="7" id="KW-1185">Reference proteome</keyword>
<evidence type="ECO:0000313" key="7">
    <source>
        <dbReference type="Proteomes" id="UP000034228"/>
    </source>
</evidence>
<dbReference type="GO" id="GO:0006310">
    <property type="term" value="P:DNA recombination"/>
    <property type="evidence" value="ECO:0007669"/>
    <property type="project" value="UniProtKB-KW"/>
</dbReference>
<evidence type="ECO:0000256" key="2">
    <source>
        <dbReference type="ARBA" id="ARBA00022908"/>
    </source>
</evidence>
<dbReference type="InterPro" id="IPR013762">
    <property type="entry name" value="Integrase-like_cat_sf"/>
</dbReference>
<keyword evidence="3" id="KW-0238">DNA-binding</keyword>
<dbReference type="Pfam" id="PF00589">
    <property type="entry name" value="Phage_integrase"/>
    <property type="match status" value="1"/>
</dbReference>
<dbReference type="InterPro" id="IPR011010">
    <property type="entry name" value="DNA_brk_join_enz"/>
</dbReference>
<dbReference type="PANTHER" id="PTHR30629:SF6">
    <property type="entry name" value="PROPHAGE INTEGRASE INTA-RELATED"/>
    <property type="match status" value="1"/>
</dbReference>
<dbReference type="InterPro" id="IPR050808">
    <property type="entry name" value="Phage_Integrase"/>
</dbReference>
<keyword evidence="4" id="KW-0233">DNA recombination</keyword>
<dbReference type="InterPro" id="IPR010998">
    <property type="entry name" value="Integrase_recombinase_N"/>
</dbReference>
<dbReference type="InterPro" id="IPR053876">
    <property type="entry name" value="Phage_int_M"/>
</dbReference>
<evidence type="ECO:0000256" key="1">
    <source>
        <dbReference type="ARBA" id="ARBA00008857"/>
    </source>
</evidence>
<dbReference type="PROSITE" id="PS51898">
    <property type="entry name" value="TYR_RECOMBINASE"/>
    <property type="match status" value="1"/>
</dbReference>
<dbReference type="GO" id="GO:0003677">
    <property type="term" value="F:DNA binding"/>
    <property type="evidence" value="ECO:0007669"/>
    <property type="project" value="UniProtKB-KW"/>
</dbReference>
<dbReference type="Pfam" id="PF13356">
    <property type="entry name" value="Arm-DNA-bind_3"/>
    <property type="match status" value="1"/>
</dbReference>
<comment type="caution">
    <text evidence="6">The sequence shown here is derived from an EMBL/GenBank/DDBJ whole genome shotgun (WGS) entry which is preliminary data.</text>
</comment>
<name>A0A0M2V566_9GAMM</name>
<dbReference type="EMBL" id="LAHO01000007">
    <property type="protein sequence ID" value="KKO45781.1"/>
    <property type="molecule type" value="Genomic_DNA"/>
</dbReference>
<dbReference type="RefSeq" id="WP_046557299.1">
    <property type="nucleotide sequence ID" value="NZ_LAHO01000007.1"/>
</dbReference>
<dbReference type="InterPro" id="IPR002104">
    <property type="entry name" value="Integrase_catalytic"/>
</dbReference>
<dbReference type="OrthoDB" id="9795573at2"/>
<dbReference type="InterPro" id="IPR025166">
    <property type="entry name" value="Integrase_DNA_bind_dom"/>
</dbReference>
<dbReference type="AlphaFoldDB" id="A0A0M2V566"/>
<gene>
    <name evidence="6" type="ORF">WG68_08680</name>
</gene>
<dbReference type="Gene3D" id="1.10.443.10">
    <property type="entry name" value="Intergrase catalytic core"/>
    <property type="match status" value="1"/>
</dbReference>
<dbReference type="Proteomes" id="UP000034228">
    <property type="component" value="Unassembled WGS sequence"/>
</dbReference>
<evidence type="ECO:0000256" key="3">
    <source>
        <dbReference type="ARBA" id="ARBA00023125"/>
    </source>
</evidence>
<evidence type="ECO:0000259" key="5">
    <source>
        <dbReference type="PROSITE" id="PS51898"/>
    </source>
</evidence>
<reference evidence="6 7" key="1">
    <citation type="submission" date="2015-03" db="EMBL/GenBank/DDBJ databases">
        <title>Draft genome sequences of two protease-producing strains of Arsukibacterium isolated from two cold and alkaline environments.</title>
        <authorList>
            <person name="Lylloff J.E."/>
            <person name="Skov L.B."/>
            <person name="Jepsen M."/>
            <person name="Hallin P.F."/>
            <person name="Sorensen S.J."/>
            <person name="Stougaard P."/>
            <person name="Glaring M.A."/>
        </authorList>
    </citation>
    <scope>NUCLEOTIDE SEQUENCE [LARGE SCALE GENOMIC DNA]</scope>
    <source>
        <strain evidence="6 7">GCM72</strain>
    </source>
</reference>
<dbReference type="PANTHER" id="PTHR30629">
    <property type="entry name" value="PROPHAGE INTEGRASE"/>
    <property type="match status" value="1"/>
</dbReference>
<dbReference type="Gene3D" id="1.10.150.130">
    <property type="match status" value="1"/>
</dbReference>
<dbReference type="Gene3D" id="3.30.160.390">
    <property type="entry name" value="Integrase, DNA-binding domain"/>
    <property type="match status" value="1"/>
</dbReference>
<accession>A0A0M2V566</accession>
<evidence type="ECO:0000256" key="4">
    <source>
        <dbReference type="ARBA" id="ARBA00023172"/>
    </source>
</evidence>
<keyword evidence="2" id="KW-0229">DNA integration</keyword>
<dbReference type="InterPro" id="IPR038488">
    <property type="entry name" value="Integrase_DNA-bd_sf"/>
</dbReference>
<dbReference type="SUPFAM" id="SSF56349">
    <property type="entry name" value="DNA breaking-rejoining enzymes"/>
    <property type="match status" value="1"/>
</dbReference>
<protein>
    <recommendedName>
        <fullName evidence="5">Tyr recombinase domain-containing protein</fullName>
    </recommendedName>
</protein>
<feature type="domain" description="Tyr recombinase" evidence="5">
    <location>
        <begin position="211"/>
        <end position="388"/>
    </location>
</feature>
<dbReference type="STRING" id="336831.WG68_08680"/>
<dbReference type="GO" id="GO:0015074">
    <property type="term" value="P:DNA integration"/>
    <property type="evidence" value="ECO:0007669"/>
    <property type="project" value="UniProtKB-KW"/>
</dbReference>